<sequence length="612" mass="68972">MASIITENLVKGIAENQTPNNEYYRNLEADYRLGQHLLGDPSNRKIRILNVGSGLASINLAYYISHQCQNFELTLVEKEPLLGGVWNLNRYPGIACDVPSHIYQYSWAPNPDWTHFMSPGAEIRAYLEKICDVFDLRKYIRFNTELLRATWNDKGYWEVVLRETRPGQKCAEYTQHAELLVNNSGTQHKSMWPEIEGLEKFKGRLLHTAQWDQDFSQEQWKGRSVAVIGAGASAVQVVPSMQRAQPYVDRLQVYCRTPVWFSPALGGETNYAYDEKTKANFRTNPEAMVKHAKEIENRLNTLFPAMAQQGSNMQKGAIRKLHERMSKMITNPDLLHGFTPTFAPGCRRITPGDQFIRAVHQPNTEVIFKSVAALTEDGVVDQDGMERKVDTVVCATGFLVDFIPPFEVVGKEGLRMADAFAEKRDAYLGIGVPGFPNYFFGTGPYWTTANGSLISALNAASRYVVQAVTKLQTEISIRSITPSRAATDDFIEHAQQWLRGAVWAGNCPSWYKIQTGKHAGRVDAVWPGITLHFVKALDQPRWEDYDIEHVGRADGSMGNRFSYLGNGFVPEMFDESMDDSPHIGLHNVDPVWARAVGLRIDGQRSQRENTSA</sequence>
<reference evidence="1" key="1">
    <citation type="submission" date="2024-09" db="EMBL/GenBank/DDBJ databases">
        <title>Draft Genome Sequences of Neofusicoccum parvum.</title>
        <authorList>
            <person name="Ashida A."/>
            <person name="Camagna M."/>
            <person name="Tanaka A."/>
            <person name="Takemoto D."/>
        </authorList>
    </citation>
    <scope>NUCLEOTIDE SEQUENCE</scope>
    <source>
        <strain evidence="1">PPO83</strain>
    </source>
</reference>
<comment type="caution">
    <text evidence="1">The sequence shown here is derived from an EMBL/GenBank/DDBJ whole genome shotgun (WGS) entry which is preliminary data.</text>
</comment>
<evidence type="ECO:0000313" key="1">
    <source>
        <dbReference type="EMBL" id="GME29302.1"/>
    </source>
</evidence>
<protein>
    <submittedName>
        <fullName evidence="1">Uncharacterized protein</fullName>
    </submittedName>
</protein>
<proteinExistence type="predicted"/>
<dbReference type="EMBL" id="BSXG01000058">
    <property type="protein sequence ID" value="GME29302.1"/>
    <property type="molecule type" value="Genomic_DNA"/>
</dbReference>
<name>A0ACB5S901_9PEZI</name>
<gene>
    <name evidence="1" type="primary">g10886</name>
    <name evidence="1" type="ORF">NpPPO83_00010886</name>
</gene>
<keyword evidence="2" id="KW-1185">Reference proteome</keyword>
<accession>A0ACB5S901</accession>
<evidence type="ECO:0000313" key="2">
    <source>
        <dbReference type="Proteomes" id="UP001165186"/>
    </source>
</evidence>
<dbReference type="Proteomes" id="UP001165186">
    <property type="component" value="Unassembled WGS sequence"/>
</dbReference>
<organism evidence="1 2">
    <name type="scientific">Neofusicoccum parvum</name>
    <dbReference type="NCBI Taxonomy" id="310453"/>
    <lineage>
        <taxon>Eukaryota</taxon>
        <taxon>Fungi</taxon>
        <taxon>Dikarya</taxon>
        <taxon>Ascomycota</taxon>
        <taxon>Pezizomycotina</taxon>
        <taxon>Dothideomycetes</taxon>
        <taxon>Dothideomycetes incertae sedis</taxon>
        <taxon>Botryosphaeriales</taxon>
        <taxon>Botryosphaeriaceae</taxon>
        <taxon>Neofusicoccum</taxon>
    </lineage>
</organism>